<dbReference type="AlphaFoldDB" id="A0A8H6RTK4"/>
<evidence type="ECO:0000256" key="3">
    <source>
        <dbReference type="ARBA" id="ARBA00023002"/>
    </source>
</evidence>
<dbReference type="Pfam" id="PF03060">
    <property type="entry name" value="NMO"/>
    <property type="match status" value="2"/>
</dbReference>
<gene>
    <name evidence="4" type="ORF">HII31_02607</name>
</gene>
<dbReference type="PANTHER" id="PTHR32332">
    <property type="entry name" value="2-NITROPROPANE DIOXYGENASE"/>
    <property type="match status" value="1"/>
</dbReference>
<protein>
    <submittedName>
        <fullName evidence="4">Nitronate monooxygenase</fullName>
    </submittedName>
</protein>
<organism evidence="4 5">
    <name type="scientific">Pseudocercospora fuligena</name>
    <dbReference type="NCBI Taxonomy" id="685502"/>
    <lineage>
        <taxon>Eukaryota</taxon>
        <taxon>Fungi</taxon>
        <taxon>Dikarya</taxon>
        <taxon>Ascomycota</taxon>
        <taxon>Pezizomycotina</taxon>
        <taxon>Dothideomycetes</taxon>
        <taxon>Dothideomycetidae</taxon>
        <taxon>Mycosphaerellales</taxon>
        <taxon>Mycosphaerellaceae</taxon>
        <taxon>Pseudocercospora</taxon>
    </lineage>
</organism>
<sequence length="416" mass="44330">MLALAQPCLGTLILHTSDLAQLTILSSHAGNPDLRSQFKVQSFTILLLPLSAYWTTMGLKDTLPWTMSPLIINAPMGGIATADLAIAVTKAGGLGQIGGVPDYEDLLKQLAQAESALDRTSNGLLPIGVGILSFLMKQEDTLPILEKYRPAVVWLFASHNTSDYSEWAKSIRERLPSSQLWIQIGSVEGAVRIAKEAKPDVLCLQGIDAGGHGFEKGAGIVSLVPETIDALKAEGLDKKVSIVAAGGIADGRAVAAALTLGAEGVVMGTRFLSAPETKVHPQYREAIIHAKDGGQSTVRDKVFDELRGPNQWPGDYDGRSIRTASYRDKAEGVHIDEIRQRHADVARSESAGYAANGASGRAATWAGTGVGLVTKEQRAADIVEEVRQQALASLEAVKARFKILPADDQTLHSLMS</sequence>
<reference evidence="4" key="1">
    <citation type="submission" date="2020-04" db="EMBL/GenBank/DDBJ databases">
        <title>Draft genome resource of the tomato pathogen Pseudocercospora fuligena.</title>
        <authorList>
            <person name="Zaccaron A."/>
        </authorList>
    </citation>
    <scope>NUCLEOTIDE SEQUENCE</scope>
    <source>
        <strain evidence="4">PF001</strain>
    </source>
</reference>
<accession>A0A8H6RTK4</accession>
<dbReference type="InterPro" id="IPR013785">
    <property type="entry name" value="Aldolase_TIM"/>
</dbReference>
<name>A0A8H6RTK4_9PEZI</name>
<dbReference type="InterPro" id="IPR004136">
    <property type="entry name" value="NMO"/>
</dbReference>
<proteinExistence type="predicted"/>
<keyword evidence="3" id="KW-0560">Oxidoreductase</keyword>
<dbReference type="PANTHER" id="PTHR32332:SF34">
    <property type="entry name" value="2-NITROPROPANE DIOXYGENASE FAMILY, PUTATIVE-RELATED"/>
    <property type="match status" value="1"/>
</dbReference>
<keyword evidence="1" id="KW-0285">Flavoprotein</keyword>
<dbReference type="CDD" id="cd04730">
    <property type="entry name" value="NPD_like"/>
    <property type="match status" value="1"/>
</dbReference>
<dbReference type="GO" id="GO:0018580">
    <property type="term" value="F:nitronate monooxygenase activity"/>
    <property type="evidence" value="ECO:0007669"/>
    <property type="project" value="InterPro"/>
</dbReference>
<evidence type="ECO:0000256" key="2">
    <source>
        <dbReference type="ARBA" id="ARBA00022643"/>
    </source>
</evidence>
<evidence type="ECO:0000313" key="5">
    <source>
        <dbReference type="Proteomes" id="UP000660729"/>
    </source>
</evidence>
<feature type="non-terminal residue" evidence="4">
    <location>
        <position position="1"/>
    </location>
</feature>
<dbReference type="Proteomes" id="UP000660729">
    <property type="component" value="Unassembled WGS sequence"/>
</dbReference>
<keyword evidence="5" id="KW-1185">Reference proteome</keyword>
<keyword evidence="2" id="KW-0288">FMN</keyword>
<dbReference type="EMBL" id="JABCIY010000032">
    <property type="protein sequence ID" value="KAF7195981.1"/>
    <property type="molecule type" value="Genomic_DNA"/>
</dbReference>
<dbReference type="Gene3D" id="3.20.20.70">
    <property type="entry name" value="Aldolase class I"/>
    <property type="match status" value="1"/>
</dbReference>
<comment type="caution">
    <text evidence="4">The sequence shown here is derived from an EMBL/GenBank/DDBJ whole genome shotgun (WGS) entry which is preliminary data.</text>
</comment>
<keyword evidence="4" id="KW-0503">Monooxygenase</keyword>
<dbReference type="SUPFAM" id="SSF51412">
    <property type="entry name" value="Inosine monophosphate dehydrogenase (IMPDH)"/>
    <property type="match status" value="1"/>
</dbReference>
<evidence type="ECO:0000256" key="1">
    <source>
        <dbReference type="ARBA" id="ARBA00022630"/>
    </source>
</evidence>
<dbReference type="OrthoDB" id="2349068at2759"/>
<evidence type="ECO:0000313" key="4">
    <source>
        <dbReference type="EMBL" id="KAF7195981.1"/>
    </source>
</evidence>